<dbReference type="AlphaFoldDB" id="A0A8J4QRQ4"/>
<comment type="caution">
    <text evidence="1">The sequence shown here is derived from an EMBL/GenBank/DDBJ whole genome shotgun (WGS) entry which is preliminary data.</text>
</comment>
<protein>
    <submittedName>
        <fullName evidence="1">Uncharacterized protein</fullName>
    </submittedName>
</protein>
<reference evidence="1" key="1">
    <citation type="submission" date="2020-03" db="EMBL/GenBank/DDBJ databases">
        <title>Castanea mollissima Vanexum genome sequencing.</title>
        <authorList>
            <person name="Staton M."/>
        </authorList>
    </citation>
    <scope>NUCLEOTIDE SEQUENCE</scope>
    <source>
        <tissue evidence="1">Leaf</tissue>
    </source>
</reference>
<dbReference type="Proteomes" id="UP000737018">
    <property type="component" value="Unassembled WGS sequence"/>
</dbReference>
<organism evidence="1 2">
    <name type="scientific">Castanea mollissima</name>
    <name type="common">Chinese chestnut</name>
    <dbReference type="NCBI Taxonomy" id="60419"/>
    <lineage>
        <taxon>Eukaryota</taxon>
        <taxon>Viridiplantae</taxon>
        <taxon>Streptophyta</taxon>
        <taxon>Embryophyta</taxon>
        <taxon>Tracheophyta</taxon>
        <taxon>Spermatophyta</taxon>
        <taxon>Magnoliopsida</taxon>
        <taxon>eudicotyledons</taxon>
        <taxon>Gunneridae</taxon>
        <taxon>Pentapetalae</taxon>
        <taxon>rosids</taxon>
        <taxon>fabids</taxon>
        <taxon>Fagales</taxon>
        <taxon>Fagaceae</taxon>
        <taxon>Castanea</taxon>
    </lineage>
</organism>
<keyword evidence="2" id="KW-1185">Reference proteome</keyword>
<gene>
    <name evidence="1" type="ORF">CMV_022359</name>
</gene>
<dbReference type="EMBL" id="JRKL02004666">
    <property type="protein sequence ID" value="KAF3952044.1"/>
    <property type="molecule type" value="Genomic_DNA"/>
</dbReference>
<name>A0A8J4QRQ4_9ROSI</name>
<evidence type="ECO:0000313" key="2">
    <source>
        <dbReference type="Proteomes" id="UP000737018"/>
    </source>
</evidence>
<accession>A0A8J4QRQ4</accession>
<sequence>MVQHIEQERRRKWIFGGLKIKRLSSLTAPSSLNERSLGEAEEELIKHALAVVHAATAAAEAAVTTALVDAEIVQFTSTPQYNHQRVNELEVFSVIRVQDEAPQCNYQCMREILNLLPPEFSLPLGVYLVSLKKPPNIKEKSLDIYSFQRLASDLINLLLEFQNVEATYCVLQHDDHWMCTKCHFKQILCLA</sequence>
<evidence type="ECO:0000313" key="1">
    <source>
        <dbReference type="EMBL" id="KAF3952044.1"/>
    </source>
</evidence>
<proteinExistence type="predicted"/>
<dbReference type="OrthoDB" id="696085at2759"/>